<organism evidence="2">
    <name type="scientific">Vairimorpha ceranae (strain BRL01)</name>
    <name type="common">Microsporidian parasite</name>
    <name type="synonym">Nosema ceranae</name>
    <dbReference type="NCBI Taxonomy" id="578460"/>
    <lineage>
        <taxon>Eukaryota</taxon>
        <taxon>Fungi</taxon>
        <taxon>Fungi incertae sedis</taxon>
        <taxon>Microsporidia</taxon>
        <taxon>Nosematidae</taxon>
        <taxon>Vairimorpha</taxon>
    </lineage>
</organism>
<sequence length="150" mass="16851">MEFVKILRGMYCWVYDYTPAQAIDFCDCSETTYIKIKDLILQVTSEQEPEMVKIGGEDIGVQFDETAICNGELIPNPSSTLDNKLNVQWFVGGVEEGSCKNFVLKLVSNIKVPTILDMFEKHVVFGSIIVTDGYPSYPGVVTLFGSFLEW</sequence>
<dbReference type="EMBL" id="ACOL01000171">
    <property type="protein sequence ID" value="EEQ81888.1"/>
    <property type="molecule type" value="Genomic_DNA"/>
</dbReference>
<dbReference type="AlphaFoldDB" id="C4VA64"/>
<dbReference type="KEGG" id="nce:NCER_101505"/>
<dbReference type="OrthoDB" id="2192049at2759"/>
<protein>
    <recommendedName>
        <fullName evidence="3">ISXO2-like transposase domain-containing protein</fullName>
    </recommendedName>
</protein>
<accession>C4VA64</accession>
<dbReference type="Proteomes" id="UP000009082">
    <property type="component" value="Unassembled WGS sequence"/>
</dbReference>
<dbReference type="VEuPathDB" id="MicrosporidiaDB:NCER_101505"/>
<gene>
    <name evidence="1" type="ORF">NCER_101505</name>
</gene>
<dbReference type="InParanoid" id="C4VA64"/>
<evidence type="ECO:0008006" key="3">
    <source>
        <dbReference type="Google" id="ProtNLM"/>
    </source>
</evidence>
<proteinExistence type="predicted"/>
<evidence type="ECO:0000313" key="1">
    <source>
        <dbReference type="EMBL" id="EEQ81888.1"/>
    </source>
</evidence>
<dbReference type="HOGENOM" id="CLU_044348_0_2_1"/>
<evidence type="ECO:0000313" key="2">
    <source>
        <dbReference type="Proteomes" id="UP000009082"/>
    </source>
</evidence>
<reference evidence="2" key="1">
    <citation type="journal article" date="2009" name="PLoS Pathog.">
        <title>Genomic analyses of the microsporidian Nosema ceranae, an emergent pathogen of honey bees.</title>
        <authorList>
            <person name="Cornman R.S."/>
            <person name="Chen Y.P."/>
            <person name="Schatz M.C."/>
            <person name="Street C."/>
            <person name="Zhao Y."/>
            <person name="Desany B."/>
            <person name="Egholm M."/>
            <person name="Hutchison S."/>
            <person name="Pettis J.S."/>
            <person name="Lipkin W.I."/>
            <person name="Evans J.D."/>
        </authorList>
    </citation>
    <scope>NUCLEOTIDE SEQUENCE [LARGE SCALE GENOMIC DNA]</scope>
    <source>
        <strain evidence="2">BRL01</strain>
    </source>
</reference>
<name>C4VA64_VAIC1</name>